<dbReference type="EMBL" id="JAAQPH010000002">
    <property type="protein sequence ID" value="NIA67595.1"/>
    <property type="molecule type" value="Genomic_DNA"/>
</dbReference>
<sequence>MSISAMLVSASKELRECNVTGMDGQYVVATLRDGTKFMAVVFEISAGGVQLIKVKGDLPKPAGRFFFPHWRIDSLEVVQPPESQEDTAHAA</sequence>
<dbReference type="AlphaFoldDB" id="A0A967EX42"/>
<reference evidence="1" key="1">
    <citation type="submission" date="2020-03" db="EMBL/GenBank/DDBJ databases">
        <title>Genome of Pelagibius litoralis DSM 21314T.</title>
        <authorList>
            <person name="Wang G."/>
        </authorList>
    </citation>
    <scope>NUCLEOTIDE SEQUENCE</scope>
    <source>
        <strain evidence="1">DSM 21314</strain>
    </source>
</reference>
<proteinExistence type="predicted"/>
<dbReference type="Proteomes" id="UP000761264">
    <property type="component" value="Unassembled WGS sequence"/>
</dbReference>
<organism evidence="1 2">
    <name type="scientific">Pelagibius litoralis</name>
    <dbReference type="NCBI Taxonomy" id="374515"/>
    <lineage>
        <taxon>Bacteria</taxon>
        <taxon>Pseudomonadati</taxon>
        <taxon>Pseudomonadota</taxon>
        <taxon>Alphaproteobacteria</taxon>
        <taxon>Rhodospirillales</taxon>
        <taxon>Rhodovibrionaceae</taxon>
        <taxon>Pelagibius</taxon>
    </lineage>
</organism>
<dbReference type="RefSeq" id="WP_167221313.1">
    <property type="nucleotide sequence ID" value="NZ_JAAQPH010000002.1"/>
</dbReference>
<evidence type="ECO:0000313" key="2">
    <source>
        <dbReference type="Proteomes" id="UP000761264"/>
    </source>
</evidence>
<evidence type="ECO:0000313" key="1">
    <source>
        <dbReference type="EMBL" id="NIA67595.1"/>
    </source>
</evidence>
<keyword evidence="2" id="KW-1185">Reference proteome</keyword>
<comment type="caution">
    <text evidence="1">The sequence shown here is derived from an EMBL/GenBank/DDBJ whole genome shotgun (WGS) entry which is preliminary data.</text>
</comment>
<protein>
    <submittedName>
        <fullName evidence="1">Uncharacterized protein</fullName>
    </submittedName>
</protein>
<name>A0A967EX42_9PROT</name>
<accession>A0A967EX42</accession>
<gene>
    <name evidence="1" type="ORF">HBA54_03230</name>
</gene>